<proteinExistence type="predicted"/>
<keyword evidence="2" id="KW-1185">Reference proteome</keyword>
<dbReference type="EMBL" id="BAABGN010000013">
    <property type="protein sequence ID" value="GAA4431802.1"/>
    <property type="molecule type" value="Genomic_DNA"/>
</dbReference>
<dbReference type="InterPro" id="IPR036412">
    <property type="entry name" value="HAD-like_sf"/>
</dbReference>
<protein>
    <recommendedName>
        <fullName evidence="3">Haloacid dehalogenase type II</fullName>
    </recommendedName>
</protein>
<name>A0ABP8LNL4_9MICO</name>
<dbReference type="InterPro" id="IPR023214">
    <property type="entry name" value="HAD_sf"/>
</dbReference>
<dbReference type="Gene3D" id="3.40.50.1000">
    <property type="entry name" value="HAD superfamily/HAD-like"/>
    <property type="match status" value="1"/>
</dbReference>
<evidence type="ECO:0000313" key="1">
    <source>
        <dbReference type="EMBL" id="GAA4431802.1"/>
    </source>
</evidence>
<evidence type="ECO:0000313" key="2">
    <source>
        <dbReference type="Proteomes" id="UP001500622"/>
    </source>
</evidence>
<comment type="caution">
    <text evidence="1">The sequence shown here is derived from an EMBL/GenBank/DDBJ whole genome shotgun (WGS) entry which is preliminary data.</text>
</comment>
<organism evidence="1 2">
    <name type="scientific">Georgenia halophila</name>
    <dbReference type="NCBI Taxonomy" id="620889"/>
    <lineage>
        <taxon>Bacteria</taxon>
        <taxon>Bacillati</taxon>
        <taxon>Actinomycetota</taxon>
        <taxon>Actinomycetes</taxon>
        <taxon>Micrococcales</taxon>
        <taxon>Bogoriellaceae</taxon>
        <taxon>Georgenia</taxon>
    </lineage>
</organism>
<evidence type="ECO:0008006" key="3">
    <source>
        <dbReference type="Google" id="ProtNLM"/>
    </source>
</evidence>
<dbReference type="SUPFAM" id="SSF56784">
    <property type="entry name" value="HAD-like"/>
    <property type="match status" value="1"/>
</dbReference>
<gene>
    <name evidence="1" type="ORF">GCM10023169_36730</name>
</gene>
<reference evidence="2" key="1">
    <citation type="journal article" date="2019" name="Int. J. Syst. Evol. Microbiol.">
        <title>The Global Catalogue of Microorganisms (GCM) 10K type strain sequencing project: providing services to taxonomists for standard genome sequencing and annotation.</title>
        <authorList>
            <consortium name="The Broad Institute Genomics Platform"/>
            <consortium name="The Broad Institute Genome Sequencing Center for Infectious Disease"/>
            <person name="Wu L."/>
            <person name="Ma J."/>
        </authorList>
    </citation>
    <scope>NUCLEOTIDE SEQUENCE [LARGE SCALE GENOMIC DNA]</scope>
    <source>
        <strain evidence="2">JCM 17810</strain>
    </source>
</reference>
<dbReference type="Proteomes" id="UP001500622">
    <property type="component" value="Unassembled WGS sequence"/>
</dbReference>
<accession>A0ABP8LNL4</accession>
<sequence length="57" mass="6168">MLMVAAHAWDLRGAQEVGLRTAYVQRPVGDPPLANDSFDYRTAGLAELAAAILEQRA</sequence>